<dbReference type="EMBL" id="LATX01002542">
    <property type="protein sequence ID" value="KTB27515.1"/>
    <property type="molecule type" value="Genomic_DNA"/>
</dbReference>
<organism evidence="2 3">
    <name type="scientific">Moniliophthora roreri</name>
    <name type="common">Frosty pod rot fungus</name>
    <name type="synonym">Monilia roreri</name>
    <dbReference type="NCBI Taxonomy" id="221103"/>
    <lineage>
        <taxon>Eukaryota</taxon>
        <taxon>Fungi</taxon>
        <taxon>Dikarya</taxon>
        <taxon>Basidiomycota</taxon>
        <taxon>Agaricomycotina</taxon>
        <taxon>Agaricomycetes</taxon>
        <taxon>Agaricomycetidae</taxon>
        <taxon>Agaricales</taxon>
        <taxon>Marasmiineae</taxon>
        <taxon>Marasmiaceae</taxon>
        <taxon>Moniliophthora</taxon>
    </lineage>
</organism>
<evidence type="ECO:0000313" key="3">
    <source>
        <dbReference type="Proteomes" id="UP000054988"/>
    </source>
</evidence>
<gene>
    <name evidence="2" type="ORF">WG66_19911</name>
</gene>
<accession>A0A0W0EU31</accession>
<evidence type="ECO:0000313" key="2">
    <source>
        <dbReference type="EMBL" id="KTB27515.1"/>
    </source>
</evidence>
<feature type="region of interest" description="Disordered" evidence="1">
    <location>
        <begin position="172"/>
        <end position="253"/>
    </location>
</feature>
<dbReference type="InterPro" id="IPR046521">
    <property type="entry name" value="DUF6698"/>
</dbReference>
<protein>
    <submittedName>
        <fullName evidence="2">Uncharacterized protein</fullName>
    </submittedName>
</protein>
<proteinExistence type="predicted"/>
<dbReference type="Proteomes" id="UP000054988">
    <property type="component" value="Unassembled WGS sequence"/>
</dbReference>
<name>A0A0W0EU31_MONRR</name>
<feature type="compositionally biased region" description="Basic residues" evidence="1">
    <location>
        <begin position="219"/>
        <end position="231"/>
    </location>
</feature>
<evidence type="ECO:0000256" key="1">
    <source>
        <dbReference type="SAM" id="MobiDB-lite"/>
    </source>
</evidence>
<dbReference type="Pfam" id="PF20414">
    <property type="entry name" value="DUF6698"/>
    <property type="match status" value="1"/>
</dbReference>
<reference evidence="2 3" key="1">
    <citation type="submission" date="2015-12" db="EMBL/GenBank/DDBJ databases">
        <title>Draft genome sequence of Moniliophthora roreri, the causal agent of frosty pod rot of cacao.</title>
        <authorList>
            <person name="Aime M.C."/>
            <person name="Diaz-Valderrama J.R."/>
            <person name="Kijpornyongpan T."/>
            <person name="Phillips-Mora W."/>
        </authorList>
    </citation>
    <scope>NUCLEOTIDE SEQUENCE [LARGE SCALE GENOMIC DNA]</scope>
    <source>
        <strain evidence="2 3">MCA 2952</strain>
    </source>
</reference>
<dbReference type="AlphaFoldDB" id="A0A0W0EU31"/>
<sequence>MYSFQACDDLDVDNDDCITGLLQGHIPFQVAKCILLGPQSVMVKPIKVPRNCVARLLKINSFNAQLIAYFQIMTYYALRVEKNWVEHDGSLDFQLLYYNLINSMKVEDDEDFDDLIDASDFRTTIVRDWNKNMLGAREGLQKAIVALEIPSKAKAKICAEKKKKAALKAKLQAANGSDSNEEEDTDSVSTCQGKAVASRHMSEKDDEDHPVDKEESRIVKKPSKQKSKLMKRTRDANNDNAPYLLTPLQSESQ</sequence>
<comment type="caution">
    <text evidence="2">The sequence shown here is derived from an EMBL/GenBank/DDBJ whole genome shotgun (WGS) entry which is preliminary data.</text>
</comment>